<gene>
    <name evidence="1" type="ORF">SFRICE_000359</name>
</gene>
<accession>A0A2H1VFJ9</accession>
<dbReference type="AlphaFoldDB" id="A0A2H1VFJ9"/>
<reference evidence="1" key="1">
    <citation type="submission" date="2016-07" db="EMBL/GenBank/DDBJ databases">
        <authorList>
            <person name="Bretaudeau A."/>
        </authorList>
    </citation>
    <scope>NUCLEOTIDE SEQUENCE</scope>
    <source>
        <strain evidence="1">Rice</strain>
        <tissue evidence="1">Whole body</tissue>
    </source>
</reference>
<evidence type="ECO:0000313" key="1">
    <source>
        <dbReference type="EMBL" id="SOQ39605.1"/>
    </source>
</evidence>
<organism evidence="1">
    <name type="scientific">Spodoptera frugiperda</name>
    <name type="common">Fall armyworm</name>
    <dbReference type="NCBI Taxonomy" id="7108"/>
    <lineage>
        <taxon>Eukaryota</taxon>
        <taxon>Metazoa</taxon>
        <taxon>Ecdysozoa</taxon>
        <taxon>Arthropoda</taxon>
        <taxon>Hexapoda</taxon>
        <taxon>Insecta</taxon>
        <taxon>Pterygota</taxon>
        <taxon>Neoptera</taxon>
        <taxon>Endopterygota</taxon>
        <taxon>Lepidoptera</taxon>
        <taxon>Glossata</taxon>
        <taxon>Ditrysia</taxon>
        <taxon>Noctuoidea</taxon>
        <taxon>Noctuidae</taxon>
        <taxon>Amphipyrinae</taxon>
        <taxon>Spodoptera</taxon>
    </lineage>
</organism>
<protein>
    <submittedName>
        <fullName evidence="1">SFRICE_000359</fullName>
    </submittedName>
</protein>
<proteinExistence type="predicted"/>
<dbReference type="EMBL" id="ODYU01002299">
    <property type="protein sequence ID" value="SOQ39605.1"/>
    <property type="molecule type" value="Genomic_DNA"/>
</dbReference>
<name>A0A2H1VFJ9_SPOFR</name>
<sequence>MAIKKKYAAKTPRENFRVVLLATRLLRYTMFLARVYSLGFDPQIIQQPRRRPWTPKTLEALQAFSATRGREDAVEVLELSTDLIPLPPPTLPLLVVHASTRGISSNDFSRLGRGERECQTLTE</sequence>